<evidence type="ECO:0000256" key="1">
    <source>
        <dbReference type="SAM" id="SignalP"/>
    </source>
</evidence>
<feature type="chain" id="PRO_5004797494" evidence="1">
    <location>
        <begin position="21"/>
        <end position="202"/>
    </location>
</feature>
<keyword evidence="2" id="KW-0472">Membrane</keyword>
<gene>
    <name evidence="2" type="ORF">GJA_391</name>
</gene>
<dbReference type="HOGENOM" id="CLU_113272_0_0_4"/>
<dbReference type="PATRIC" id="fig|1349767.4.peg.2103"/>
<proteinExistence type="predicted"/>
<reference evidence="2 3" key="1">
    <citation type="journal article" date="2015" name="Genome Announc.">
        <title>Genome Sequence of Mushroom Soft-Rot Pathogen Janthinobacterium agaricidamnosum.</title>
        <authorList>
            <person name="Graupner K."/>
            <person name="Lackner G."/>
            <person name="Hertweck C."/>
        </authorList>
    </citation>
    <scope>NUCLEOTIDE SEQUENCE [LARGE SCALE GENOMIC DNA]</scope>
    <source>
        <strain evidence="3">NBRC 102515 / DSM 9628</strain>
    </source>
</reference>
<organism evidence="2 3">
    <name type="scientific">Janthinobacterium agaricidamnosum NBRC 102515 = DSM 9628</name>
    <dbReference type="NCBI Taxonomy" id="1349767"/>
    <lineage>
        <taxon>Bacteria</taxon>
        <taxon>Pseudomonadati</taxon>
        <taxon>Pseudomonadota</taxon>
        <taxon>Betaproteobacteria</taxon>
        <taxon>Burkholderiales</taxon>
        <taxon>Oxalobacteraceae</taxon>
        <taxon>Janthinobacterium</taxon>
    </lineage>
</organism>
<dbReference type="eggNOG" id="COG2706">
    <property type="taxonomic scope" value="Bacteria"/>
</dbReference>
<keyword evidence="2" id="KW-0812">Transmembrane</keyword>
<dbReference type="OrthoDB" id="8702084at2"/>
<accession>W0V1A5</accession>
<dbReference type="EMBL" id="HG322949">
    <property type="protein sequence ID" value="CDG81052.1"/>
    <property type="molecule type" value="Genomic_DNA"/>
</dbReference>
<dbReference type="AlphaFoldDB" id="W0V1A5"/>
<dbReference type="RefSeq" id="WP_038488164.1">
    <property type="nucleotide sequence ID" value="NZ_BCTH01000023.1"/>
</dbReference>
<evidence type="ECO:0000313" key="2">
    <source>
        <dbReference type="EMBL" id="CDG81052.1"/>
    </source>
</evidence>
<dbReference type="STRING" id="1349767.GJA_391"/>
<sequence length="202" mass="20377">MKLSCLRPLVALLISVALSACGGKASFSVNGTIRNLNNPGLVMANNGDTVSLPVGATSFTFPKSIDYGTEYNIVVQTQPQHMTCGVDLNSVTPPPSPASGSAGQFPSILVPFICVQNSYALGGTITGLTVAGLELGNGSNTTTVLPAAAATTFTFADKVPFGTFYSVGVVTQPPGLTCSVTNGTGTMGEAAVTNVGVACVPK</sequence>
<dbReference type="PROSITE" id="PS51257">
    <property type="entry name" value="PROKAR_LIPOPROTEIN"/>
    <property type="match status" value="1"/>
</dbReference>
<feature type="signal peptide" evidence="1">
    <location>
        <begin position="1"/>
        <end position="20"/>
    </location>
</feature>
<keyword evidence="3" id="KW-1185">Reference proteome</keyword>
<dbReference type="KEGG" id="jag:GJA_391"/>
<dbReference type="Proteomes" id="UP000027604">
    <property type="component" value="Chromosome I"/>
</dbReference>
<protein>
    <submittedName>
        <fullName evidence="2">Putative transmembrane domain protein</fullName>
    </submittedName>
</protein>
<name>W0V1A5_9BURK</name>
<keyword evidence="1" id="KW-0732">Signal</keyword>
<evidence type="ECO:0000313" key="3">
    <source>
        <dbReference type="Proteomes" id="UP000027604"/>
    </source>
</evidence>